<comment type="caution">
    <text evidence="1">The sequence shown here is derived from an EMBL/GenBank/DDBJ whole genome shotgun (WGS) entry which is preliminary data.</text>
</comment>
<dbReference type="OrthoDB" id="1707188at2759"/>
<dbReference type="EMBL" id="JACMSC010000003">
    <property type="protein sequence ID" value="KAG6527927.1"/>
    <property type="molecule type" value="Genomic_DNA"/>
</dbReference>
<reference evidence="1 2" key="1">
    <citation type="submission" date="2020-08" db="EMBL/GenBank/DDBJ databases">
        <title>Plant Genome Project.</title>
        <authorList>
            <person name="Zhang R.-G."/>
        </authorList>
    </citation>
    <scope>NUCLEOTIDE SEQUENCE [LARGE SCALE GENOMIC DNA]</scope>
    <source>
        <tissue evidence="1">Rhizome</tissue>
    </source>
</reference>
<organism evidence="1 2">
    <name type="scientific">Zingiber officinale</name>
    <name type="common">Ginger</name>
    <name type="synonym">Amomum zingiber</name>
    <dbReference type="NCBI Taxonomy" id="94328"/>
    <lineage>
        <taxon>Eukaryota</taxon>
        <taxon>Viridiplantae</taxon>
        <taxon>Streptophyta</taxon>
        <taxon>Embryophyta</taxon>
        <taxon>Tracheophyta</taxon>
        <taxon>Spermatophyta</taxon>
        <taxon>Magnoliopsida</taxon>
        <taxon>Liliopsida</taxon>
        <taxon>Zingiberales</taxon>
        <taxon>Zingiberaceae</taxon>
        <taxon>Zingiber</taxon>
    </lineage>
</organism>
<keyword evidence="2" id="KW-1185">Reference proteome</keyword>
<protein>
    <recommendedName>
        <fullName evidence="3">GDSL esterase/lipase</fullName>
    </recommendedName>
</protein>
<evidence type="ECO:0000313" key="1">
    <source>
        <dbReference type="EMBL" id="KAG6527927.1"/>
    </source>
</evidence>
<proteinExistence type="predicted"/>
<dbReference type="PANTHER" id="PTHR31479:SF3">
    <property type="entry name" value="ALPHA_BETA-HYDROLASES SUPERFAMILY PROTEIN"/>
    <property type="match status" value="1"/>
</dbReference>
<gene>
    <name evidence="1" type="ORF">ZIOFF_010062</name>
</gene>
<accession>A0A8J5LY23</accession>
<sequence length="354" mass="39564">MTTEPRQAEWKPIMVDGYRREEEDAAACHPYHFLVSGPRNLPSPNWKDLLHSSWKDPDYRRTAMACFVQAAYLLELDRQEKRAEAAGLAPNWWKPFRYKLRRTLVDARDGSIYGAVLEWDRVAAMADLVLARPRGAPKLVLALRGTLLRRPTARRDLMDDLRFVARESLKGSVRFAGALEVVRAAAERFGSAGVCVCGHSLGAAFALQVGKALAKEGLLVECHLFNPPSVSLAASLRIAGEKASYALRRTPHPSKKLASGSTVNTWRARWLPNLYVNNNDYICCYYGVSSEQDTGGEGDRVAKLFVVAKGPTSFLEAHGLQQWWSDDLELELAANDSKLINRQLRSLYAFSDRS</sequence>
<evidence type="ECO:0008006" key="3">
    <source>
        <dbReference type="Google" id="ProtNLM"/>
    </source>
</evidence>
<evidence type="ECO:0000313" key="2">
    <source>
        <dbReference type="Proteomes" id="UP000734854"/>
    </source>
</evidence>
<dbReference type="PANTHER" id="PTHR31479">
    <property type="entry name" value="ALPHA/BETA-HYDROLASES SUPERFAMILY PROTEIN"/>
    <property type="match status" value="1"/>
</dbReference>
<name>A0A8J5LY23_ZINOF</name>
<dbReference type="Proteomes" id="UP000734854">
    <property type="component" value="Unassembled WGS sequence"/>
</dbReference>
<dbReference type="AlphaFoldDB" id="A0A8J5LY23"/>